<keyword evidence="2" id="KW-0732">Signal</keyword>
<organism evidence="3">
    <name type="scientific">Schlesneria paludicola</name>
    <dbReference type="NCBI Taxonomy" id="360056"/>
    <lineage>
        <taxon>Bacteria</taxon>
        <taxon>Pseudomonadati</taxon>
        <taxon>Planctomycetota</taxon>
        <taxon>Planctomycetia</taxon>
        <taxon>Planctomycetales</taxon>
        <taxon>Planctomycetaceae</taxon>
        <taxon>Schlesneria</taxon>
    </lineage>
</organism>
<evidence type="ECO:0000313" key="3">
    <source>
        <dbReference type="EMBL" id="HEN14384.1"/>
    </source>
</evidence>
<name>A0A7C2JWN8_9PLAN</name>
<protein>
    <submittedName>
        <fullName evidence="3">Uncharacterized protein</fullName>
    </submittedName>
</protein>
<dbReference type="AlphaFoldDB" id="A0A7C2JWN8"/>
<evidence type="ECO:0000256" key="1">
    <source>
        <dbReference type="SAM" id="MobiDB-lite"/>
    </source>
</evidence>
<feature type="signal peptide" evidence="2">
    <location>
        <begin position="1"/>
        <end position="23"/>
    </location>
</feature>
<proteinExistence type="predicted"/>
<reference evidence="3" key="1">
    <citation type="journal article" date="2020" name="mSystems">
        <title>Genome- and Community-Level Interaction Insights into Carbon Utilization and Element Cycling Functions of Hydrothermarchaeota in Hydrothermal Sediment.</title>
        <authorList>
            <person name="Zhou Z."/>
            <person name="Liu Y."/>
            <person name="Xu W."/>
            <person name="Pan J."/>
            <person name="Luo Z.H."/>
            <person name="Li M."/>
        </authorList>
    </citation>
    <scope>NUCLEOTIDE SEQUENCE [LARGE SCALE GENOMIC DNA]</scope>
    <source>
        <strain evidence="3">SpSt-339</strain>
    </source>
</reference>
<comment type="caution">
    <text evidence="3">The sequence shown here is derived from an EMBL/GenBank/DDBJ whole genome shotgun (WGS) entry which is preliminary data.</text>
</comment>
<feature type="chain" id="PRO_5027812092" evidence="2">
    <location>
        <begin position="24"/>
        <end position="262"/>
    </location>
</feature>
<feature type="region of interest" description="Disordered" evidence="1">
    <location>
        <begin position="211"/>
        <end position="262"/>
    </location>
</feature>
<gene>
    <name evidence="3" type="ORF">ENQ76_02805</name>
</gene>
<accession>A0A7C2JWN8</accession>
<sequence length="262" mass="28064">MSGWTIPRWTAVACCVALSPLLAQDQNIGMVRISDGPKTGVQQAGHHKHGGYVGVDTGSCPCPECHGVGCPHCHGHGCLFGHCLAGKFCEHYCTNAPDYGYSIPGKYPIERRGVQYVNYFPAAWYGSGAAAPAVAYPMVYQPTDTTQLGFYYQHVPFWMPQPNPLPQRPLPAQWHHYAPAVPASAFHGGGWRGYAFDAGYCPVVEGTPANGTAVPPAPQPLQQVPSEAPPAPRPSVEESAADAPFRRASLDVEVVPVTSEVE</sequence>
<evidence type="ECO:0000256" key="2">
    <source>
        <dbReference type="SAM" id="SignalP"/>
    </source>
</evidence>
<dbReference type="EMBL" id="DSOK01000089">
    <property type="protein sequence ID" value="HEN14384.1"/>
    <property type="molecule type" value="Genomic_DNA"/>
</dbReference>